<dbReference type="RefSeq" id="YP_004300720.1">
    <property type="nucleotide sequence ID" value="NC_015250.1"/>
</dbReference>
<dbReference type="KEGG" id="vg:10323251"/>
<accession>D9I673</accession>
<proteinExistence type="predicted"/>
<name>D9I673_9CAUD</name>
<organism evidence="1 2">
    <name type="scientific">Acinetobacter phage 133</name>
    <dbReference type="NCBI Taxonomy" id="2919552"/>
    <lineage>
        <taxon>Viruses</taxon>
        <taxon>Duplodnaviria</taxon>
        <taxon>Heunggongvirae</taxon>
        <taxon>Uroviricota</taxon>
        <taxon>Caudoviricetes</taxon>
        <taxon>Pantevenvirales</taxon>
        <taxon>Straboviridae</taxon>
        <taxon>Tevenvirinae</taxon>
        <taxon>Centumtrigintavirus</taxon>
        <taxon>Centumtrigintavirus cv133</taxon>
        <taxon>Acinetobacter virus 133</taxon>
    </lineage>
</organism>
<sequence>MFGLFRTKPGLVIKHCHKTSLEVVQQLRNHGFNCIEEQYSNAPVIREPVLYCGKSYDVFYLPHGKFRIVRIDNKVHITVE</sequence>
<keyword evidence="2" id="KW-1185">Reference proteome</keyword>
<reference evidence="1 2" key="1">
    <citation type="journal article" date="2010" name="Virol. J.">
        <title>Genomes of the T4-related bacteriophages as windows on microbial genome evolution.</title>
        <authorList>
            <person name="Petrov V.M."/>
            <person name="Ratnayaka S."/>
            <person name="Nolan J.M."/>
            <person name="Miller E.S."/>
            <person name="Karam J.D."/>
        </authorList>
    </citation>
    <scope>NUCLEOTIDE SEQUENCE [LARGE SCALE GENOMIC DNA]</scope>
    <source>
        <strain evidence="1">Acj133</strain>
    </source>
</reference>
<dbReference type="EMBL" id="HM114315">
    <property type="protein sequence ID" value="ADJ19454.1"/>
    <property type="molecule type" value="Genomic_DNA"/>
</dbReference>
<dbReference type="Proteomes" id="UP000000330">
    <property type="component" value="Segment"/>
</dbReference>
<protein>
    <submittedName>
        <fullName evidence="1">Uncharacterized protein</fullName>
    </submittedName>
</protein>
<gene>
    <name evidence="1" type="ORF">Acj133p139</name>
</gene>
<evidence type="ECO:0000313" key="2">
    <source>
        <dbReference type="Proteomes" id="UP000000330"/>
    </source>
</evidence>
<dbReference type="GeneID" id="10323251"/>
<evidence type="ECO:0000313" key="1">
    <source>
        <dbReference type="EMBL" id="ADJ19454.1"/>
    </source>
</evidence>